<dbReference type="SUPFAM" id="SSF53822">
    <property type="entry name" value="Periplasmic binding protein-like I"/>
    <property type="match status" value="1"/>
</dbReference>
<protein>
    <submittedName>
        <fullName evidence="5">LacI family DNA-binding transcriptional regulator</fullName>
    </submittedName>
</protein>
<sequence length="360" mass="39937">MEKQKIKITVREVAARAGVSTATVSRAFNHKGIVNPKTYQSIMEAATALDYKQETAGDISPNRAPVISYTNRNNSKKAVDKRLLIINIPAISNPFYTEIIKGIQSSALNHQFDFLLYSGHIKESSIDTFLELVDYVKAQGVILLNLISEELLARITEIIPVVQCCEYTQNEFASSVGINDFTSTQRAMDYFLSTGRKRIGFINGPLSYKFSQNRLQAYYKAMETAGIEVQSQWVIQLPDLSPDMAFSSVVKLLSMPDAPDCFFAVSDVLAAAAIRAAHYCRLKVPGDILVIGFDNTDISHLTTPSITTVNQPKFQLGFLACELLCEKIRNPESEVKHMLLNTELILRESTAVGAFTAKGY</sequence>
<evidence type="ECO:0000256" key="2">
    <source>
        <dbReference type="ARBA" id="ARBA00023125"/>
    </source>
</evidence>
<evidence type="ECO:0000256" key="3">
    <source>
        <dbReference type="ARBA" id="ARBA00023163"/>
    </source>
</evidence>
<dbReference type="AlphaFoldDB" id="A0A949JW61"/>
<dbReference type="Gene3D" id="1.10.260.40">
    <property type="entry name" value="lambda repressor-like DNA-binding domains"/>
    <property type="match status" value="1"/>
</dbReference>
<dbReference type="SUPFAM" id="SSF47413">
    <property type="entry name" value="lambda repressor-like DNA-binding domains"/>
    <property type="match status" value="1"/>
</dbReference>
<evidence type="ECO:0000259" key="4">
    <source>
        <dbReference type="PROSITE" id="PS50932"/>
    </source>
</evidence>
<dbReference type="GO" id="GO:0003700">
    <property type="term" value="F:DNA-binding transcription factor activity"/>
    <property type="evidence" value="ECO:0007669"/>
    <property type="project" value="TreeGrafter"/>
</dbReference>
<name>A0A949JW61_9FIRM</name>
<dbReference type="Pfam" id="PF13377">
    <property type="entry name" value="Peripla_BP_3"/>
    <property type="match status" value="1"/>
</dbReference>
<feature type="domain" description="HTH lacI-type" evidence="4">
    <location>
        <begin position="8"/>
        <end position="70"/>
    </location>
</feature>
<comment type="caution">
    <text evidence="5">The sequence shown here is derived from an EMBL/GenBank/DDBJ whole genome shotgun (WGS) entry which is preliminary data.</text>
</comment>
<keyword evidence="3" id="KW-0804">Transcription</keyword>
<evidence type="ECO:0000256" key="1">
    <source>
        <dbReference type="ARBA" id="ARBA00023015"/>
    </source>
</evidence>
<keyword evidence="6" id="KW-1185">Reference proteome</keyword>
<dbReference type="InterPro" id="IPR010982">
    <property type="entry name" value="Lambda_DNA-bd_dom_sf"/>
</dbReference>
<dbReference type="InterPro" id="IPR028082">
    <property type="entry name" value="Peripla_BP_I"/>
</dbReference>
<dbReference type="CDD" id="cd01392">
    <property type="entry name" value="HTH_LacI"/>
    <property type="match status" value="1"/>
</dbReference>
<dbReference type="PANTHER" id="PTHR30146">
    <property type="entry name" value="LACI-RELATED TRANSCRIPTIONAL REPRESSOR"/>
    <property type="match status" value="1"/>
</dbReference>
<keyword evidence="2 5" id="KW-0238">DNA-binding</keyword>
<reference evidence="5" key="1">
    <citation type="submission" date="2021-06" db="EMBL/GenBank/DDBJ databases">
        <title>Description of novel taxa of the family Lachnospiraceae.</title>
        <authorList>
            <person name="Chaplin A.V."/>
            <person name="Sokolova S.R."/>
            <person name="Pikina A.P."/>
            <person name="Korzhanova M."/>
            <person name="Belova V."/>
            <person name="Korostin D."/>
            <person name="Efimov B.A."/>
        </authorList>
    </citation>
    <scope>NUCLEOTIDE SEQUENCE</scope>
    <source>
        <strain evidence="5">ASD5720</strain>
    </source>
</reference>
<dbReference type="EMBL" id="JAHQCW010000005">
    <property type="protein sequence ID" value="MBU9735749.1"/>
    <property type="molecule type" value="Genomic_DNA"/>
</dbReference>
<dbReference type="CDD" id="cd06284">
    <property type="entry name" value="PBP1_LacI-like"/>
    <property type="match status" value="1"/>
</dbReference>
<evidence type="ECO:0000313" key="6">
    <source>
        <dbReference type="Proteomes" id="UP000712157"/>
    </source>
</evidence>
<gene>
    <name evidence="5" type="ORF">KTH89_04315</name>
</gene>
<proteinExistence type="predicted"/>
<dbReference type="SMART" id="SM00354">
    <property type="entry name" value="HTH_LACI"/>
    <property type="match status" value="1"/>
</dbReference>
<dbReference type="PROSITE" id="PS50932">
    <property type="entry name" value="HTH_LACI_2"/>
    <property type="match status" value="1"/>
</dbReference>
<dbReference type="Proteomes" id="UP000712157">
    <property type="component" value="Unassembled WGS sequence"/>
</dbReference>
<dbReference type="RefSeq" id="WP_238720735.1">
    <property type="nucleotide sequence ID" value="NZ_JAHQCW010000005.1"/>
</dbReference>
<dbReference type="PANTHER" id="PTHR30146:SF109">
    <property type="entry name" value="HTH-TYPE TRANSCRIPTIONAL REGULATOR GALS"/>
    <property type="match status" value="1"/>
</dbReference>
<organism evidence="5 6">
    <name type="scientific">Diplocloster agilis</name>
    <dbReference type="NCBI Taxonomy" id="2850323"/>
    <lineage>
        <taxon>Bacteria</taxon>
        <taxon>Bacillati</taxon>
        <taxon>Bacillota</taxon>
        <taxon>Clostridia</taxon>
        <taxon>Lachnospirales</taxon>
        <taxon>Lachnospiraceae</taxon>
        <taxon>Diplocloster</taxon>
    </lineage>
</organism>
<dbReference type="InterPro" id="IPR000843">
    <property type="entry name" value="HTH_LacI"/>
</dbReference>
<dbReference type="Gene3D" id="3.40.50.2300">
    <property type="match status" value="2"/>
</dbReference>
<dbReference type="InterPro" id="IPR046335">
    <property type="entry name" value="LacI/GalR-like_sensor"/>
</dbReference>
<dbReference type="GO" id="GO:0000976">
    <property type="term" value="F:transcription cis-regulatory region binding"/>
    <property type="evidence" value="ECO:0007669"/>
    <property type="project" value="TreeGrafter"/>
</dbReference>
<accession>A0A949JW61</accession>
<keyword evidence="1" id="KW-0805">Transcription regulation</keyword>
<dbReference type="Pfam" id="PF00356">
    <property type="entry name" value="LacI"/>
    <property type="match status" value="1"/>
</dbReference>
<evidence type="ECO:0000313" key="5">
    <source>
        <dbReference type="EMBL" id="MBU9735749.1"/>
    </source>
</evidence>